<sequence length="1070" mass="119951">MEPALSSLKTLSASDKQLFSRAGISKPSEIWLQTPHELAKKLRVGVDEVQKAIRTLCLEIAPKPTVVNKKLFHESYCFTTGDALLDEKLGGGIHVGSITEISGESGSGKTQIALQIALMAQLDMEDNGLNSGVAYFSTTTSLPVVRLSELARTHPKCREYNRQSLTDNVHHCPVPTVPAVLSGLTTALDQLFLRVEDSSGALKPIKLVILDSIGSIFHSVDRTTTTTLVERSRAVNEISQRLHHVASTKQVAVVVINQVSDVFNTPGDAADSDDFELLYKSQSEWFSRSPFVSGHIKQEATLGLIFANQINTRIMLARTRRRIRSSEDEERRVTKKRKIQQPNNRLFAIMEGILSEEEEHTSDSGTMIRTLSILFSNSCSPCSLDFVIKRQGLEALQVKTMTTRSNIYPVSKPPPPLPPVQESGPSKIPSTQGFISARLTQINETDNIEGEKENTKRQEGGDLDEDFGTFDEEAWANHTLDATSSDEHWDIPESEGQSPAPLEDAVDPEAEELVEMVNILDYSMSSPETQRPSVLAEVRPSIQSDLDNAFSAGEESDGEQFDLKSSTAAFRERLAQQEKDFESASQEEYEIDITTPNWSAHSAVRRNADVEAEEEDRRHSQPVSPFAVAENEITISISPSSRPHTAPLNGTMRRDSPDDEPTLPSLEAGADENAPNTPVQTFEEVSLEEGAATPASARSAVSQETRSPRPPSVQGRRNSTGDISAQKSPNWPPPEALAASSPAFQARFKASKHTGQSTLQKVISKTRPVYLPPKSREEDIKHQKVWEKMMKQSREAEEKRAEELQQRRRERENAVEASIPRWQKEVLPDWKVAMKDPSLRHMWWQGIPTKMRSQLWEKAIGNSLQMSKESYRTCLGRAKRAIQRGTFPEDAITSMEEDMDTTLPSLHLFHRETGAMREDLRDLMLAWTVARSDEGLGYHHISPAEYLSDWLIPIFIDHLPFETCARLWDILVLEGDSFLFRTALAIFGVLESRLFFPDRLELIQVLRGESRAAVHIAMRTAAVSEIVDLGARYEVYGLNEESLWDRIESSEEWWKESTWLRLIQRELPDM</sequence>
<organism evidence="1 2">
    <name type="scientific">Acaulospora colombiana</name>
    <dbReference type="NCBI Taxonomy" id="27376"/>
    <lineage>
        <taxon>Eukaryota</taxon>
        <taxon>Fungi</taxon>
        <taxon>Fungi incertae sedis</taxon>
        <taxon>Mucoromycota</taxon>
        <taxon>Glomeromycotina</taxon>
        <taxon>Glomeromycetes</taxon>
        <taxon>Diversisporales</taxon>
        <taxon>Acaulosporaceae</taxon>
        <taxon>Acaulospora</taxon>
    </lineage>
</organism>
<name>A0ACA9MMP2_9GLOM</name>
<accession>A0ACA9MMP2</accession>
<gene>
    <name evidence="1" type="ORF">ACOLOM_LOCUS6725</name>
</gene>
<dbReference type="Proteomes" id="UP000789525">
    <property type="component" value="Unassembled WGS sequence"/>
</dbReference>
<evidence type="ECO:0000313" key="2">
    <source>
        <dbReference type="Proteomes" id="UP000789525"/>
    </source>
</evidence>
<keyword evidence="2" id="KW-1185">Reference proteome</keyword>
<proteinExistence type="predicted"/>
<dbReference type="EMBL" id="CAJVPT010014210">
    <property type="protein sequence ID" value="CAG8602436.1"/>
    <property type="molecule type" value="Genomic_DNA"/>
</dbReference>
<reference evidence="1" key="1">
    <citation type="submission" date="2021-06" db="EMBL/GenBank/DDBJ databases">
        <authorList>
            <person name="Kallberg Y."/>
            <person name="Tangrot J."/>
            <person name="Rosling A."/>
        </authorList>
    </citation>
    <scope>NUCLEOTIDE SEQUENCE</scope>
    <source>
        <strain evidence="1">CL356</strain>
    </source>
</reference>
<evidence type="ECO:0000313" key="1">
    <source>
        <dbReference type="EMBL" id="CAG8602436.1"/>
    </source>
</evidence>
<protein>
    <submittedName>
        <fullName evidence="1">14299_t:CDS:1</fullName>
    </submittedName>
</protein>
<comment type="caution">
    <text evidence="1">The sequence shown here is derived from an EMBL/GenBank/DDBJ whole genome shotgun (WGS) entry which is preliminary data.</text>
</comment>